<comment type="function">
    <text evidence="15">Catalyzes the specific phosphorylation of the 3-hydroxyl group of shikimic acid using ATP as a cosubstrate.</text>
</comment>
<dbReference type="PANTHER" id="PTHR43622">
    <property type="entry name" value="3-DEHYDROQUINATE SYNTHASE"/>
    <property type="match status" value="1"/>
</dbReference>
<dbReference type="Pfam" id="PF01761">
    <property type="entry name" value="DHQ_synthase"/>
    <property type="match status" value="1"/>
</dbReference>
<comment type="pathway">
    <text evidence="4 16">Metabolic intermediate biosynthesis; chorismate biosynthesis; chorismate from D-erythrose 4-phosphate and phosphoenolpyruvate: step 2/7.</text>
</comment>
<dbReference type="InterPro" id="IPR016037">
    <property type="entry name" value="DHQ_synth_AroB"/>
</dbReference>
<feature type="binding site" evidence="16">
    <location>
        <position position="325"/>
    </location>
    <ligand>
        <name>NAD(+)</name>
        <dbReference type="ChEBI" id="CHEBI:57540"/>
    </ligand>
</feature>
<comment type="subunit">
    <text evidence="15">Monomer.</text>
</comment>
<evidence type="ECO:0000256" key="11">
    <source>
        <dbReference type="ARBA" id="ARBA00023141"/>
    </source>
</evidence>
<dbReference type="UniPathway" id="UPA00053">
    <property type="reaction ID" value="UER00085"/>
</dbReference>
<feature type="binding site" evidence="16">
    <location>
        <begin position="312"/>
        <end position="313"/>
    </location>
    <ligand>
        <name>NAD(+)</name>
        <dbReference type="ChEBI" id="CHEBI:57540"/>
    </ligand>
</feature>
<dbReference type="GO" id="GO:0005524">
    <property type="term" value="F:ATP binding"/>
    <property type="evidence" value="ECO:0007669"/>
    <property type="project" value="UniProtKB-UniRule"/>
</dbReference>
<evidence type="ECO:0000256" key="12">
    <source>
        <dbReference type="ARBA" id="ARBA00023239"/>
    </source>
</evidence>
<dbReference type="SUPFAM" id="SSF52540">
    <property type="entry name" value="P-loop containing nucleoside triphosphate hydrolases"/>
    <property type="match status" value="1"/>
</dbReference>
<comment type="similarity">
    <text evidence="15">Belongs to the shikimate kinase family.</text>
</comment>
<dbReference type="InterPro" id="IPR031322">
    <property type="entry name" value="Shikimate/glucono_kinase"/>
</dbReference>
<evidence type="ECO:0000259" key="17">
    <source>
        <dbReference type="Pfam" id="PF01761"/>
    </source>
</evidence>
<keyword evidence="15" id="KW-0460">Magnesium</keyword>
<keyword evidence="8 16" id="KW-0547">Nucleotide-binding</keyword>
<keyword evidence="20" id="KW-1185">Reference proteome</keyword>
<feature type="binding site" evidence="15">
    <location>
        <position position="85"/>
    </location>
    <ligand>
        <name>substrate</name>
    </ligand>
</feature>
<keyword evidence="9 16" id="KW-0862">Zinc</keyword>
<dbReference type="CDD" id="cd08195">
    <property type="entry name" value="DHQS"/>
    <property type="match status" value="1"/>
</dbReference>
<keyword evidence="12 16" id="KW-0456">Lyase</keyword>
<evidence type="ECO:0000256" key="7">
    <source>
        <dbReference type="ARBA" id="ARBA00022723"/>
    </source>
</evidence>
<name>A0A540VFS9_9CHLR</name>
<comment type="pathway">
    <text evidence="15">Metabolic intermediate biosynthesis; chorismate biosynthesis; chorismate from D-erythrose 4-phosphate and phosphoenolpyruvate: step 5/7.</text>
</comment>
<comment type="cofactor">
    <cofactor evidence="15">
        <name>Mg(2+)</name>
        <dbReference type="ChEBI" id="CHEBI:18420"/>
    </cofactor>
    <text evidence="15">Binds 1 Mg(2+) ion per subunit.</text>
</comment>
<keyword evidence="10 16" id="KW-0520">NAD</keyword>
<feature type="domain" description="3-dehydroquinate synthase C-terminal" evidence="18">
    <location>
        <begin position="364"/>
        <end position="498"/>
    </location>
</feature>
<evidence type="ECO:0000256" key="3">
    <source>
        <dbReference type="ARBA" id="ARBA00001947"/>
    </source>
</evidence>
<dbReference type="InterPro" id="IPR030960">
    <property type="entry name" value="DHQS/DOIS_N"/>
</dbReference>
<keyword evidence="15" id="KW-0418">Kinase</keyword>
<keyword evidence="7 16" id="KW-0479">Metal-binding</keyword>
<comment type="catalytic activity">
    <reaction evidence="15">
        <text>shikimate + ATP = 3-phosphoshikimate + ADP + H(+)</text>
        <dbReference type="Rhea" id="RHEA:13121"/>
        <dbReference type="ChEBI" id="CHEBI:15378"/>
        <dbReference type="ChEBI" id="CHEBI:30616"/>
        <dbReference type="ChEBI" id="CHEBI:36208"/>
        <dbReference type="ChEBI" id="CHEBI:145989"/>
        <dbReference type="ChEBI" id="CHEBI:456216"/>
        <dbReference type="EC" id="2.7.1.71"/>
    </reaction>
</comment>
<evidence type="ECO:0000256" key="9">
    <source>
        <dbReference type="ARBA" id="ARBA00022833"/>
    </source>
</evidence>
<evidence type="ECO:0000256" key="16">
    <source>
        <dbReference type="HAMAP-Rule" id="MF_00110"/>
    </source>
</evidence>
<dbReference type="GO" id="GO:0009423">
    <property type="term" value="P:chorismate biosynthetic process"/>
    <property type="evidence" value="ECO:0007669"/>
    <property type="project" value="UniProtKB-UniRule"/>
</dbReference>
<feature type="domain" description="3-dehydroquinate synthase N-terminal" evidence="17">
    <location>
        <begin position="250"/>
        <end position="362"/>
    </location>
</feature>
<dbReference type="GO" id="GO:0009073">
    <property type="term" value="P:aromatic amino acid family biosynthetic process"/>
    <property type="evidence" value="ECO:0007669"/>
    <property type="project" value="UniProtKB-KW"/>
</dbReference>
<evidence type="ECO:0000256" key="13">
    <source>
        <dbReference type="ARBA" id="ARBA00023268"/>
    </source>
</evidence>
<dbReference type="EC" id="4.2.3.4" evidence="16"/>
<feature type="binding site" evidence="15">
    <location>
        <position position="63"/>
    </location>
    <ligand>
        <name>substrate</name>
    </ligand>
</feature>
<reference evidence="19 20" key="1">
    <citation type="submission" date="2019-06" db="EMBL/GenBank/DDBJ databases">
        <title>Genome sequence of Litorilinea aerophila BAA-2444.</title>
        <authorList>
            <person name="Maclea K.S."/>
            <person name="Maurais E.G."/>
            <person name="Iannazzi L.C."/>
        </authorList>
    </citation>
    <scope>NUCLEOTIDE SEQUENCE [LARGE SCALE GENOMIC DNA]</scope>
    <source>
        <strain evidence="19 20">ATCC BAA-2444</strain>
    </source>
</reference>
<dbReference type="InterPro" id="IPR027417">
    <property type="entry name" value="P-loop_NTPase"/>
</dbReference>
<sequence length="536" mass="57627">MSNFPATRNIVLTGFMGTGKTTVGRLLAERLNRPFVDMDDAIQAHFGKPIPDIFAQEGEAAFRAVEAELCRRFAREAGIVLSTGGGALVNPANREALAQTGVIICLTASVDEILKRVEQADDRPLLPGSQAERARRVRELLQARRPAYAAIRQQVDTTGYTPEQVVERVLEILEAEMEVPGMTRIPVQGPEGSYPICIGEGLLAHSGRLLRNRGLRPGPAAIVTNPMIAPHYAAPVAESLREAGFEPVICQMPEGEQHKTLETVASLYDQFLAAGLDRRSPVIALGGGVVGDTAGFAAATYLRGVPLVQIPTSLLAMVDSSVGGKTGVDLPQGKNLVGAFKQPVLVIIDPNVMATLPAPEFRAGLAEVIKHGIIGAPELFRQLEEHGPLNLTQLVADAVRVKVQVVEEDPFEQGRRATLNLGHTFGHAIELVSQFSIRHGEGVAVGLVAAGHMAADLGLCDRALADRITRVVERHELPISLQGYDIEAVMEAMAHDKKRAGKTLRFVVPYALGDVRLIDDPGPEVVYRALARVLQP</sequence>
<feature type="binding site" evidence="15">
    <location>
        <position position="39"/>
    </location>
    <ligand>
        <name>substrate</name>
    </ligand>
</feature>
<comment type="caution">
    <text evidence="19">The sequence shown here is derived from an EMBL/GenBank/DDBJ whole genome shotgun (WGS) entry which is preliminary data.</text>
</comment>
<organism evidence="19 20">
    <name type="scientific">Litorilinea aerophila</name>
    <dbReference type="NCBI Taxonomy" id="1204385"/>
    <lineage>
        <taxon>Bacteria</taxon>
        <taxon>Bacillati</taxon>
        <taxon>Chloroflexota</taxon>
        <taxon>Caldilineae</taxon>
        <taxon>Caldilineales</taxon>
        <taxon>Caldilineaceae</taxon>
        <taxon>Litorilinea</taxon>
    </lineage>
</organism>
<feature type="binding site" evidence="15">
    <location>
        <position position="21"/>
    </location>
    <ligand>
        <name>Mg(2+)</name>
        <dbReference type="ChEBI" id="CHEBI:18420"/>
    </ligand>
</feature>
<dbReference type="GO" id="GO:0003856">
    <property type="term" value="F:3-dehydroquinate synthase activity"/>
    <property type="evidence" value="ECO:0007669"/>
    <property type="project" value="UniProtKB-UniRule"/>
</dbReference>
<dbReference type="HAMAP" id="MF_00109">
    <property type="entry name" value="Shikimate_kinase"/>
    <property type="match status" value="1"/>
</dbReference>
<comment type="cofactor">
    <cofactor evidence="3">
        <name>Zn(2+)</name>
        <dbReference type="ChEBI" id="CHEBI:29105"/>
    </cofactor>
</comment>
<feature type="binding site" evidence="15">
    <location>
        <position position="144"/>
    </location>
    <ligand>
        <name>substrate</name>
    </ligand>
</feature>
<dbReference type="SUPFAM" id="SSF56796">
    <property type="entry name" value="Dehydroquinate synthase-like"/>
    <property type="match status" value="1"/>
</dbReference>
<dbReference type="GO" id="GO:0008652">
    <property type="term" value="P:amino acid biosynthetic process"/>
    <property type="evidence" value="ECO:0007669"/>
    <property type="project" value="UniProtKB-KW"/>
</dbReference>
<dbReference type="InterPro" id="IPR000623">
    <property type="entry name" value="Shikimate_kinase/TSH1"/>
</dbReference>
<evidence type="ECO:0000256" key="5">
    <source>
        <dbReference type="ARBA" id="ARBA00022490"/>
    </source>
</evidence>
<dbReference type="Pfam" id="PF24621">
    <property type="entry name" value="DHQS_C"/>
    <property type="match status" value="1"/>
</dbReference>
<dbReference type="AlphaFoldDB" id="A0A540VFS9"/>
<dbReference type="Gene3D" id="1.20.1090.10">
    <property type="entry name" value="Dehydroquinate synthase-like - alpha domain"/>
    <property type="match status" value="1"/>
</dbReference>
<dbReference type="Proteomes" id="UP000317371">
    <property type="component" value="Unassembled WGS sequence"/>
</dbReference>
<dbReference type="Gene3D" id="3.40.50.300">
    <property type="entry name" value="P-loop containing nucleotide triphosphate hydrolases"/>
    <property type="match status" value="1"/>
</dbReference>
<dbReference type="InParanoid" id="A0A540VFS9"/>
<feature type="binding site" evidence="16">
    <location>
        <begin position="254"/>
        <end position="259"/>
    </location>
    <ligand>
        <name>NAD(+)</name>
        <dbReference type="ChEBI" id="CHEBI:57540"/>
    </ligand>
</feature>
<keyword evidence="14 16" id="KW-0170">Cobalt</keyword>
<dbReference type="FunCoup" id="A0A540VFS9">
    <property type="interactions" value="453"/>
</dbReference>
<evidence type="ECO:0000256" key="1">
    <source>
        <dbReference type="ARBA" id="ARBA00001393"/>
    </source>
</evidence>
<protein>
    <recommendedName>
        <fullName evidence="15 16">Multifunctional fusion protein</fullName>
    </recommendedName>
    <domain>
        <recommendedName>
            <fullName evidence="15">Shikimate kinase</fullName>
            <shortName evidence="15">SK</shortName>
            <ecNumber evidence="15">2.7.1.71</ecNumber>
        </recommendedName>
    </domain>
    <domain>
        <recommendedName>
            <fullName evidence="16">3-dehydroquinate synthase</fullName>
            <shortName evidence="16">DHQS</shortName>
            <ecNumber evidence="16">4.2.3.4</ecNumber>
        </recommendedName>
    </domain>
</protein>
<dbReference type="EMBL" id="VIGC01000012">
    <property type="protein sequence ID" value="TQE95620.1"/>
    <property type="molecule type" value="Genomic_DNA"/>
</dbReference>
<keyword evidence="15" id="KW-0808">Transferase</keyword>
<comment type="caution">
    <text evidence="16">Lacks conserved residue(s) required for the propagation of feature annotation.</text>
</comment>
<comment type="function">
    <text evidence="16">Catalyzes the conversion of 3-deoxy-D-arabino-heptulosonate 7-phosphate (DAHP) to dehydroquinate (DHQ).</text>
</comment>
<accession>A0A540VFS9</accession>
<evidence type="ECO:0000313" key="19">
    <source>
        <dbReference type="EMBL" id="TQE95620.1"/>
    </source>
</evidence>
<evidence type="ECO:0000256" key="6">
    <source>
        <dbReference type="ARBA" id="ARBA00022605"/>
    </source>
</evidence>
<feature type="binding site" evidence="16">
    <location>
        <position position="367"/>
    </location>
    <ligand>
        <name>Zn(2+)</name>
        <dbReference type="ChEBI" id="CHEBI:29105"/>
    </ligand>
</feature>
<keyword evidence="6 16" id="KW-0028">Amino-acid biosynthesis</keyword>
<feature type="binding site" evidence="15">
    <location>
        <position position="123"/>
    </location>
    <ligand>
        <name>ATP</name>
        <dbReference type="ChEBI" id="CHEBI:30616"/>
    </ligand>
</feature>
<keyword evidence="15" id="KW-0067">ATP-binding</keyword>
<feature type="binding site" evidence="16">
    <location>
        <position position="439"/>
    </location>
    <ligand>
        <name>Zn(2+)</name>
        <dbReference type="ChEBI" id="CHEBI:29105"/>
    </ligand>
</feature>
<dbReference type="InterPro" id="IPR050071">
    <property type="entry name" value="Dehydroquinate_synthase"/>
</dbReference>
<evidence type="ECO:0000313" key="20">
    <source>
        <dbReference type="Proteomes" id="UP000317371"/>
    </source>
</evidence>
<gene>
    <name evidence="16 19" type="primary">aroB</name>
    <name evidence="15" type="synonym">aroK</name>
    <name evidence="19" type="ORF">FKZ61_10855</name>
</gene>
<feature type="binding site" evidence="16">
    <location>
        <position position="423"/>
    </location>
    <ligand>
        <name>Zn(2+)</name>
        <dbReference type="ChEBI" id="CHEBI:29105"/>
    </ligand>
</feature>
<dbReference type="GO" id="GO:0004765">
    <property type="term" value="F:shikimate kinase activity"/>
    <property type="evidence" value="ECO:0007669"/>
    <property type="project" value="UniProtKB-UniRule"/>
</dbReference>
<evidence type="ECO:0000256" key="14">
    <source>
        <dbReference type="ARBA" id="ARBA00023285"/>
    </source>
</evidence>
<dbReference type="InterPro" id="IPR056179">
    <property type="entry name" value="DHQS_C"/>
</dbReference>
<feature type="binding site" evidence="16">
    <location>
        <begin position="288"/>
        <end position="292"/>
    </location>
    <ligand>
        <name>NAD(+)</name>
        <dbReference type="ChEBI" id="CHEBI:57540"/>
    </ligand>
</feature>
<dbReference type="CDD" id="cd00464">
    <property type="entry name" value="SK"/>
    <property type="match status" value="1"/>
</dbReference>
<dbReference type="EC" id="2.7.1.71" evidence="15"/>
<comment type="cofactor">
    <cofactor evidence="16">
        <name>Co(2+)</name>
        <dbReference type="ChEBI" id="CHEBI:48828"/>
    </cofactor>
    <cofactor evidence="16">
        <name>Zn(2+)</name>
        <dbReference type="ChEBI" id="CHEBI:29105"/>
    </cofactor>
    <text evidence="16">Binds 1 divalent metal cation per subunit. Can use either Co(2+) or Zn(2+).</text>
</comment>
<comment type="cofactor">
    <cofactor evidence="2 16">
        <name>NAD(+)</name>
        <dbReference type="ChEBI" id="CHEBI:57540"/>
    </cofactor>
</comment>
<comment type="similarity">
    <text evidence="16">Belongs to the sugar phosphate cyclases superfamily. Dehydroquinate synthase family.</text>
</comment>
<dbReference type="GO" id="GO:0000287">
    <property type="term" value="F:magnesium ion binding"/>
    <property type="evidence" value="ECO:0007669"/>
    <property type="project" value="UniProtKB-UniRule"/>
</dbReference>
<evidence type="ECO:0000256" key="2">
    <source>
        <dbReference type="ARBA" id="ARBA00001911"/>
    </source>
</evidence>
<evidence type="ECO:0000256" key="10">
    <source>
        <dbReference type="ARBA" id="ARBA00023027"/>
    </source>
</evidence>
<dbReference type="FunFam" id="3.40.50.1970:FF:000007">
    <property type="entry name" value="Pentafunctional AROM polypeptide"/>
    <property type="match status" value="1"/>
</dbReference>
<dbReference type="PANTHER" id="PTHR43622:SF7">
    <property type="entry name" value="3-DEHYDROQUINATE SYNTHASE, CHLOROPLASTIC"/>
    <property type="match status" value="1"/>
</dbReference>
<dbReference type="GO" id="GO:0005737">
    <property type="term" value="C:cytoplasm"/>
    <property type="evidence" value="ECO:0007669"/>
    <property type="project" value="UniProtKB-SubCell"/>
</dbReference>
<evidence type="ECO:0000256" key="8">
    <source>
        <dbReference type="ARBA" id="ARBA00022741"/>
    </source>
</evidence>
<feature type="binding site" evidence="16">
    <location>
        <position position="334"/>
    </location>
    <ligand>
        <name>NAD(+)</name>
        <dbReference type="ChEBI" id="CHEBI:57540"/>
    </ligand>
</feature>
<dbReference type="Pfam" id="PF01202">
    <property type="entry name" value="SKI"/>
    <property type="match status" value="1"/>
</dbReference>
<keyword evidence="13" id="KW-0511">Multifunctional enzyme</keyword>
<evidence type="ECO:0000259" key="18">
    <source>
        <dbReference type="Pfam" id="PF24621"/>
    </source>
</evidence>
<feature type="binding site" evidence="15">
    <location>
        <begin position="17"/>
        <end position="22"/>
    </location>
    <ligand>
        <name>ATP</name>
        <dbReference type="ChEBI" id="CHEBI:30616"/>
    </ligand>
</feature>
<comment type="subcellular location">
    <subcellularLocation>
        <location evidence="16">Cytoplasm</location>
    </subcellularLocation>
</comment>
<dbReference type="HAMAP" id="MF_00110">
    <property type="entry name" value="DHQ_synthase"/>
    <property type="match status" value="1"/>
</dbReference>
<comment type="catalytic activity">
    <reaction evidence="1 16">
        <text>7-phospho-2-dehydro-3-deoxy-D-arabino-heptonate = 3-dehydroquinate + phosphate</text>
        <dbReference type="Rhea" id="RHEA:21968"/>
        <dbReference type="ChEBI" id="CHEBI:32364"/>
        <dbReference type="ChEBI" id="CHEBI:43474"/>
        <dbReference type="ChEBI" id="CHEBI:58394"/>
        <dbReference type="EC" id="4.2.3.4"/>
    </reaction>
</comment>
<evidence type="ECO:0000256" key="4">
    <source>
        <dbReference type="ARBA" id="ARBA00004661"/>
    </source>
</evidence>
<keyword evidence="11 16" id="KW-0057">Aromatic amino acid biosynthesis</keyword>
<proteinExistence type="inferred from homology"/>
<dbReference type="Gene3D" id="3.40.50.1970">
    <property type="match status" value="1"/>
</dbReference>
<dbReference type="RefSeq" id="WP_141610155.1">
    <property type="nucleotide sequence ID" value="NZ_VIGC02000012.1"/>
</dbReference>
<dbReference type="OrthoDB" id="9806583at2"/>
<evidence type="ECO:0000256" key="15">
    <source>
        <dbReference type="HAMAP-Rule" id="MF_00109"/>
    </source>
</evidence>
<dbReference type="NCBIfam" id="TIGR01357">
    <property type="entry name" value="aroB"/>
    <property type="match status" value="1"/>
</dbReference>
<dbReference type="PRINTS" id="PR01100">
    <property type="entry name" value="SHIKIMTKNASE"/>
</dbReference>
<keyword evidence="5 16" id="KW-0963">Cytoplasm</keyword>